<evidence type="ECO:0000256" key="3">
    <source>
        <dbReference type="ARBA" id="ARBA00022575"/>
    </source>
</evidence>
<keyword evidence="5" id="KW-0288">FMN</keyword>
<evidence type="ECO:0000256" key="4">
    <source>
        <dbReference type="ARBA" id="ARBA00022630"/>
    </source>
</evidence>
<dbReference type="RefSeq" id="WP_091903347.1">
    <property type="nucleotide sequence ID" value="NZ_FNLO01000001.1"/>
</dbReference>
<evidence type="ECO:0000256" key="7">
    <source>
        <dbReference type="ARBA" id="ARBA00023002"/>
    </source>
</evidence>
<dbReference type="InterPro" id="IPR013785">
    <property type="entry name" value="Aldolase_TIM"/>
</dbReference>
<dbReference type="InterPro" id="IPR004136">
    <property type="entry name" value="NMO"/>
</dbReference>
<protein>
    <recommendedName>
        <fullName evidence="11">Nitronate monooxygenase</fullName>
    </recommendedName>
    <alternativeName>
        <fullName evidence="9">Propionate 3-nitronate monooxygenase</fullName>
    </alternativeName>
</protein>
<evidence type="ECO:0000313" key="12">
    <source>
        <dbReference type="EMBL" id="SDV46020.1"/>
    </source>
</evidence>
<evidence type="ECO:0000256" key="2">
    <source>
        <dbReference type="ARBA" id="ARBA00009881"/>
    </source>
</evidence>
<comment type="similarity">
    <text evidence="2">Belongs to the nitronate monooxygenase family. NMO class I subfamily.</text>
</comment>
<comment type="cofactor">
    <cofactor evidence="1">
        <name>FMN</name>
        <dbReference type="ChEBI" id="CHEBI:58210"/>
    </cofactor>
</comment>
<dbReference type="GO" id="GO:0000166">
    <property type="term" value="F:nucleotide binding"/>
    <property type="evidence" value="ECO:0007669"/>
    <property type="project" value="UniProtKB-KW"/>
</dbReference>
<evidence type="ECO:0000313" key="13">
    <source>
        <dbReference type="Proteomes" id="UP000243719"/>
    </source>
</evidence>
<dbReference type="AlphaFoldDB" id="A0A1H2PID6"/>
<comment type="catalytic activity">
    <reaction evidence="10">
        <text>3 propionate 3-nitronate + 3 O2 + H2O = 3 3-oxopropanoate + 2 nitrate + nitrite + H2O2 + 3 H(+)</text>
        <dbReference type="Rhea" id="RHEA:57332"/>
        <dbReference type="ChEBI" id="CHEBI:15377"/>
        <dbReference type="ChEBI" id="CHEBI:15378"/>
        <dbReference type="ChEBI" id="CHEBI:15379"/>
        <dbReference type="ChEBI" id="CHEBI:16240"/>
        <dbReference type="ChEBI" id="CHEBI:16301"/>
        <dbReference type="ChEBI" id="CHEBI:17632"/>
        <dbReference type="ChEBI" id="CHEBI:33190"/>
        <dbReference type="ChEBI" id="CHEBI:136067"/>
    </reaction>
</comment>
<dbReference type="GO" id="GO:0018580">
    <property type="term" value="F:nitronate monooxygenase activity"/>
    <property type="evidence" value="ECO:0007669"/>
    <property type="project" value="InterPro"/>
</dbReference>
<dbReference type="FunFam" id="3.20.20.70:FF:000154">
    <property type="entry name" value="Probable nitronate monooxygenase"/>
    <property type="match status" value="1"/>
</dbReference>
<keyword evidence="13" id="KW-1185">Reference proteome</keyword>
<dbReference type="EMBL" id="FNLO01000001">
    <property type="protein sequence ID" value="SDV46020.1"/>
    <property type="molecule type" value="Genomic_DNA"/>
</dbReference>
<dbReference type="SUPFAM" id="SSF51412">
    <property type="entry name" value="Inosine monophosphate dehydrogenase (IMPDH)"/>
    <property type="match status" value="1"/>
</dbReference>
<keyword evidence="6" id="KW-0547">Nucleotide-binding</keyword>
<dbReference type="PANTHER" id="PTHR42747:SF3">
    <property type="entry name" value="NITRONATE MONOOXYGENASE-RELATED"/>
    <property type="match status" value="1"/>
</dbReference>
<sequence length="368" mass="37728">MQASVRLTQLLGITQPIIQAPMAGVSTPALASAVSAAGGLGSLGLGASSASAAETAIRQVRALTDRPFNVNLFCHRRARADAAREAAWLAALAPHFALYGSTAPARLQSPYTSFLDDAAMLDVLIEARVPVVSFHFGLPSSDAIAALKSAGSVTMACATTADEARSIEAAGIDIVVAQGIEAGGHRGVFDADHDLELGTLALVRQVVRAVSVPVVAAGGIMDGAGIAAALSLGAEGVQLGTAFVACDESGASDAYRAALLSEAARLTRVIRTISGRPARGIVNRMHTDLPPADLAPDYPIAYDAAKALSAAATAAGDDAFGVFWAGQGAPLARAMPAATLMETLLREWQEARGRICMPEETRAPRPNV</sequence>
<evidence type="ECO:0000256" key="1">
    <source>
        <dbReference type="ARBA" id="ARBA00001917"/>
    </source>
</evidence>
<dbReference type="CDD" id="cd04730">
    <property type="entry name" value="NPD_like"/>
    <property type="match status" value="1"/>
</dbReference>
<keyword evidence="8 12" id="KW-0503">Monooxygenase</keyword>
<evidence type="ECO:0000256" key="6">
    <source>
        <dbReference type="ARBA" id="ARBA00022741"/>
    </source>
</evidence>
<dbReference type="PANTHER" id="PTHR42747">
    <property type="entry name" value="NITRONATE MONOOXYGENASE-RELATED"/>
    <property type="match status" value="1"/>
</dbReference>
<evidence type="ECO:0000256" key="11">
    <source>
        <dbReference type="ARBA" id="ARBA00067136"/>
    </source>
</evidence>
<evidence type="ECO:0000256" key="9">
    <source>
        <dbReference type="ARBA" id="ARBA00031155"/>
    </source>
</evidence>
<proteinExistence type="inferred from homology"/>
<evidence type="ECO:0000256" key="10">
    <source>
        <dbReference type="ARBA" id="ARBA00049401"/>
    </source>
</evidence>
<dbReference type="GO" id="GO:0009636">
    <property type="term" value="P:response to toxic substance"/>
    <property type="evidence" value="ECO:0007669"/>
    <property type="project" value="UniProtKB-KW"/>
</dbReference>
<keyword evidence="4" id="KW-0285">Flavoprotein</keyword>
<evidence type="ECO:0000256" key="5">
    <source>
        <dbReference type="ARBA" id="ARBA00022643"/>
    </source>
</evidence>
<dbReference type="Pfam" id="PF03060">
    <property type="entry name" value="NMO"/>
    <property type="match status" value="1"/>
</dbReference>
<organism evidence="12 13">
    <name type="scientific">Chitinasiproducens palmae</name>
    <dbReference type="NCBI Taxonomy" id="1770053"/>
    <lineage>
        <taxon>Bacteria</taxon>
        <taxon>Pseudomonadati</taxon>
        <taxon>Pseudomonadota</taxon>
        <taxon>Betaproteobacteria</taxon>
        <taxon>Burkholderiales</taxon>
        <taxon>Burkholderiaceae</taxon>
        <taxon>Chitinasiproducens</taxon>
    </lineage>
</organism>
<name>A0A1H2PID6_9BURK</name>
<dbReference type="Proteomes" id="UP000243719">
    <property type="component" value="Unassembled WGS sequence"/>
</dbReference>
<keyword evidence="7" id="KW-0560">Oxidoreductase</keyword>
<dbReference type="STRING" id="1770053.SAMN05216551_1015"/>
<dbReference type="Gene3D" id="3.20.20.70">
    <property type="entry name" value="Aldolase class I"/>
    <property type="match status" value="1"/>
</dbReference>
<gene>
    <name evidence="12" type="ORF">SAMN05216551_1015</name>
</gene>
<accession>A0A1H2PID6</accession>
<reference evidence="13" key="1">
    <citation type="submission" date="2016-09" db="EMBL/GenBank/DDBJ databases">
        <authorList>
            <person name="Varghese N."/>
            <person name="Submissions S."/>
        </authorList>
    </citation>
    <scope>NUCLEOTIDE SEQUENCE [LARGE SCALE GENOMIC DNA]</scope>
    <source>
        <strain evidence="13">JS23</strain>
    </source>
</reference>
<evidence type="ECO:0000256" key="8">
    <source>
        <dbReference type="ARBA" id="ARBA00023033"/>
    </source>
</evidence>
<dbReference type="OrthoDB" id="9778912at2"/>
<keyword evidence="3" id="KW-0216">Detoxification</keyword>